<comment type="similarity">
    <text evidence="4 13 14">Belongs to the triosephosphate isomerase family.</text>
</comment>
<evidence type="ECO:0000256" key="14">
    <source>
        <dbReference type="RuleBase" id="RU363013"/>
    </source>
</evidence>
<dbReference type="GO" id="GO:0006096">
    <property type="term" value="P:glycolytic process"/>
    <property type="evidence" value="ECO:0007669"/>
    <property type="project" value="UniProtKB-UniRule"/>
</dbReference>
<evidence type="ECO:0000256" key="12">
    <source>
        <dbReference type="ARBA" id="ARBA00055680"/>
    </source>
</evidence>
<evidence type="ECO:0000256" key="6">
    <source>
        <dbReference type="ARBA" id="ARBA00011940"/>
    </source>
</evidence>
<evidence type="ECO:0000256" key="1">
    <source>
        <dbReference type="ARBA" id="ARBA00000474"/>
    </source>
</evidence>
<evidence type="ECO:0000256" key="10">
    <source>
        <dbReference type="ARBA" id="ARBA00023152"/>
    </source>
</evidence>
<dbReference type="HAMAP" id="MF_00147_B">
    <property type="entry name" value="TIM_B"/>
    <property type="match status" value="1"/>
</dbReference>
<dbReference type="Proteomes" id="UP000175669">
    <property type="component" value="Unassembled WGS sequence"/>
</dbReference>
<keyword evidence="11 13" id="KW-0413">Isomerase</keyword>
<evidence type="ECO:0000256" key="13">
    <source>
        <dbReference type="HAMAP-Rule" id="MF_00147"/>
    </source>
</evidence>
<gene>
    <name evidence="13" type="primary">tpiA</name>
    <name evidence="15" type="ORF">PHACT_11365</name>
</gene>
<dbReference type="GO" id="GO:0046166">
    <property type="term" value="P:glyceraldehyde-3-phosphate biosynthetic process"/>
    <property type="evidence" value="ECO:0007669"/>
    <property type="project" value="TreeGrafter"/>
</dbReference>
<dbReference type="STRING" id="1524254.PHACT_11365"/>
<dbReference type="InterPro" id="IPR020861">
    <property type="entry name" value="Triosephosphate_isomerase_AS"/>
</dbReference>
<dbReference type="PROSITE" id="PS00171">
    <property type="entry name" value="TIM_1"/>
    <property type="match status" value="1"/>
</dbReference>
<evidence type="ECO:0000256" key="7">
    <source>
        <dbReference type="ARBA" id="ARBA00019397"/>
    </source>
</evidence>
<feature type="active site" description="Electrophile" evidence="13">
    <location>
        <position position="96"/>
    </location>
</feature>
<dbReference type="CDD" id="cd00311">
    <property type="entry name" value="TIM"/>
    <property type="match status" value="1"/>
</dbReference>
<comment type="pathway">
    <text evidence="3">Carbohydrate metabolism; erythritol degradation.</text>
</comment>
<dbReference type="PANTHER" id="PTHR21139:SF42">
    <property type="entry name" value="TRIOSEPHOSPHATE ISOMERASE"/>
    <property type="match status" value="1"/>
</dbReference>
<comment type="catalytic activity">
    <reaction evidence="1 13 14">
        <text>D-glyceraldehyde 3-phosphate = dihydroxyacetone phosphate</text>
        <dbReference type="Rhea" id="RHEA:18585"/>
        <dbReference type="ChEBI" id="CHEBI:57642"/>
        <dbReference type="ChEBI" id="CHEBI:59776"/>
        <dbReference type="EC" id="5.3.1.1"/>
    </reaction>
</comment>
<dbReference type="RefSeq" id="WP_070117877.1">
    <property type="nucleotide sequence ID" value="NZ_CAXATG010000003.1"/>
</dbReference>
<dbReference type="EMBL" id="MASR01000001">
    <property type="protein sequence ID" value="OFE13660.1"/>
    <property type="molecule type" value="Genomic_DNA"/>
</dbReference>
<comment type="function">
    <text evidence="12 13">Involved in the gluconeogenesis. Catalyzes stereospecifically the conversion of dihydroxyacetone phosphate (DHAP) to D-glyceraldehyde-3-phosphate (G3P).</text>
</comment>
<feature type="binding site" evidence="13">
    <location>
        <begin position="9"/>
        <end position="11"/>
    </location>
    <ligand>
        <name>substrate</name>
    </ligand>
</feature>
<dbReference type="PROSITE" id="PS51440">
    <property type="entry name" value="TIM_2"/>
    <property type="match status" value="1"/>
</dbReference>
<comment type="caution">
    <text evidence="15">The sequence shown here is derived from an EMBL/GenBank/DDBJ whole genome shotgun (WGS) entry which is preliminary data.</text>
</comment>
<feature type="binding site" evidence="13">
    <location>
        <position position="213"/>
    </location>
    <ligand>
        <name>substrate</name>
    </ligand>
</feature>
<evidence type="ECO:0000313" key="16">
    <source>
        <dbReference type="Proteomes" id="UP000175669"/>
    </source>
</evidence>
<comment type="pathway">
    <text evidence="2 13 14">Carbohydrate biosynthesis; gluconeogenesis.</text>
</comment>
<evidence type="ECO:0000256" key="4">
    <source>
        <dbReference type="ARBA" id="ARBA00007422"/>
    </source>
</evidence>
<dbReference type="InterPro" id="IPR035990">
    <property type="entry name" value="TIM_sf"/>
</dbReference>
<feature type="binding site" evidence="13">
    <location>
        <position position="174"/>
    </location>
    <ligand>
        <name>substrate</name>
    </ligand>
</feature>
<comment type="subunit">
    <text evidence="5 13 14">Homodimer.</text>
</comment>
<keyword evidence="10 13" id="KW-0324">Glycolysis</keyword>
<dbReference type="OrthoDB" id="9809429at2"/>
<dbReference type="NCBIfam" id="TIGR00419">
    <property type="entry name" value="tim"/>
    <property type="match status" value="1"/>
</dbReference>
<dbReference type="Gene3D" id="3.20.20.70">
    <property type="entry name" value="Aldolase class I"/>
    <property type="match status" value="1"/>
</dbReference>
<evidence type="ECO:0000256" key="5">
    <source>
        <dbReference type="ARBA" id="ARBA00011738"/>
    </source>
</evidence>
<keyword evidence="16" id="KW-1185">Reference proteome</keyword>
<evidence type="ECO:0000256" key="2">
    <source>
        <dbReference type="ARBA" id="ARBA00004742"/>
    </source>
</evidence>
<dbReference type="InterPro" id="IPR013785">
    <property type="entry name" value="Aldolase_TIM"/>
</dbReference>
<dbReference type="FunFam" id="3.20.20.70:FF:000020">
    <property type="entry name" value="Triosephosphate isomerase"/>
    <property type="match status" value="1"/>
</dbReference>
<dbReference type="GO" id="GO:0019563">
    <property type="term" value="P:glycerol catabolic process"/>
    <property type="evidence" value="ECO:0007669"/>
    <property type="project" value="TreeGrafter"/>
</dbReference>
<comment type="pathway">
    <text evidence="13 14">Carbohydrate degradation; glycolysis; D-glyceraldehyde 3-phosphate from glycerone phosphate: step 1/1.</text>
</comment>
<reference evidence="16" key="1">
    <citation type="submission" date="2016-07" db="EMBL/GenBank/DDBJ databases">
        <authorList>
            <person name="Florea S."/>
            <person name="Webb J.S."/>
            <person name="Jaromczyk J."/>
            <person name="Schardl C.L."/>
        </authorList>
    </citation>
    <scope>NUCLEOTIDE SEQUENCE [LARGE SCALE GENOMIC DNA]</scope>
    <source>
        <strain evidence="16">KCTC 42131</strain>
    </source>
</reference>
<evidence type="ECO:0000313" key="15">
    <source>
        <dbReference type="EMBL" id="OFE13660.1"/>
    </source>
</evidence>
<dbReference type="GO" id="GO:0004807">
    <property type="term" value="F:triose-phosphate isomerase activity"/>
    <property type="evidence" value="ECO:0007669"/>
    <property type="project" value="UniProtKB-UniRule"/>
</dbReference>
<dbReference type="SUPFAM" id="SSF51351">
    <property type="entry name" value="Triosephosphate isomerase (TIM)"/>
    <property type="match status" value="1"/>
</dbReference>
<evidence type="ECO:0000256" key="9">
    <source>
        <dbReference type="ARBA" id="ARBA00022490"/>
    </source>
</evidence>
<dbReference type="UniPathway" id="UPA00109">
    <property type="reaction ID" value="UER00189"/>
</dbReference>
<dbReference type="InterPro" id="IPR000652">
    <property type="entry name" value="Triosephosphate_isomerase"/>
</dbReference>
<dbReference type="Pfam" id="PF00121">
    <property type="entry name" value="TIM"/>
    <property type="match status" value="1"/>
</dbReference>
<dbReference type="GO" id="GO:0005829">
    <property type="term" value="C:cytosol"/>
    <property type="evidence" value="ECO:0007669"/>
    <property type="project" value="TreeGrafter"/>
</dbReference>
<proteinExistence type="inferred from homology"/>
<keyword evidence="9 13" id="KW-0963">Cytoplasm</keyword>
<dbReference type="EC" id="5.3.1.1" evidence="6 13"/>
<feature type="binding site" evidence="13">
    <location>
        <begin position="234"/>
        <end position="235"/>
    </location>
    <ligand>
        <name>substrate</name>
    </ligand>
</feature>
<organism evidence="15 16">
    <name type="scientific">Pseudohongiella acticola</name>
    <dbReference type="NCBI Taxonomy" id="1524254"/>
    <lineage>
        <taxon>Bacteria</taxon>
        <taxon>Pseudomonadati</taxon>
        <taxon>Pseudomonadota</taxon>
        <taxon>Gammaproteobacteria</taxon>
        <taxon>Pseudomonadales</taxon>
        <taxon>Pseudohongiellaceae</taxon>
        <taxon>Pseudohongiella</taxon>
    </lineage>
</organism>
<evidence type="ECO:0000256" key="8">
    <source>
        <dbReference type="ARBA" id="ARBA00022432"/>
    </source>
</evidence>
<dbReference type="GO" id="GO:0006094">
    <property type="term" value="P:gluconeogenesis"/>
    <property type="evidence" value="ECO:0007669"/>
    <property type="project" value="UniProtKB-UniRule"/>
</dbReference>
<evidence type="ECO:0000256" key="3">
    <source>
        <dbReference type="ARBA" id="ARBA00004939"/>
    </source>
</evidence>
<dbReference type="PANTHER" id="PTHR21139">
    <property type="entry name" value="TRIOSEPHOSPHATE ISOMERASE"/>
    <property type="match status" value="1"/>
</dbReference>
<dbReference type="InterPro" id="IPR022896">
    <property type="entry name" value="TrioseP_Isoase_bac/euk"/>
</dbReference>
<dbReference type="UniPathway" id="UPA00138"/>
<protein>
    <recommendedName>
        <fullName evidence="7 13">Triosephosphate isomerase</fullName>
        <shortName evidence="13">TIM</shortName>
        <shortName evidence="13">TPI</shortName>
        <ecNumber evidence="6 13">5.3.1.1</ecNumber>
    </recommendedName>
    <alternativeName>
        <fullName evidence="13">Triose-phosphate isomerase</fullName>
    </alternativeName>
</protein>
<name>A0A1E8CMJ2_9GAMM</name>
<sequence length="251" mass="26226">MRRALVVGNWKMNGTRDSISELLRALVPAVSHGINGVDIVVCPPSPYLTVVADAIKGCEIVLGAQNAWCENGGAYTGEVAPGMLVDCRARYVILGHSERRQQLAETDELIAQKFVAAQREGLIPILCVGETLAQRDDGHAEATVSGQINAVLTVAGVAAFERAIIAYEPVWAIGTGCSASAQEAQQMHAFIRTLIAGHDEEVAGAVQLLYGGSVNPGNAAELFEQADIDGGLVGGASLDAAAFIEICNSVS</sequence>
<feature type="active site" description="Proton acceptor" evidence="13">
    <location>
        <position position="168"/>
    </location>
</feature>
<comment type="subcellular location">
    <subcellularLocation>
        <location evidence="13 14">Cytoplasm</location>
    </subcellularLocation>
</comment>
<evidence type="ECO:0000256" key="11">
    <source>
        <dbReference type="ARBA" id="ARBA00023235"/>
    </source>
</evidence>
<accession>A0A1E8CMJ2</accession>
<dbReference type="AlphaFoldDB" id="A0A1E8CMJ2"/>
<keyword evidence="8 13" id="KW-0312">Gluconeogenesis</keyword>